<reference evidence="1" key="2">
    <citation type="journal article" date="2022" name="Microbiol. Resour. Announc.">
        <title>Metagenome Sequencing to Explore Phylogenomics of Terrestrial Cyanobacteria.</title>
        <authorList>
            <person name="Ward R.D."/>
            <person name="Stajich J.E."/>
            <person name="Johansen J.R."/>
            <person name="Huntemann M."/>
            <person name="Clum A."/>
            <person name="Foster B."/>
            <person name="Foster B."/>
            <person name="Roux S."/>
            <person name="Palaniappan K."/>
            <person name="Varghese N."/>
            <person name="Mukherjee S."/>
            <person name="Reddy T.B.K."/>
            <person name="Daum C."/>
            <person name="Copeland A."/>
            <person name="Chen I.A."/>
            <person name="Ivanova N.N."/>
            <person name="Kyrpides N.C."/>
            <person name="Shapiro N."/>
            <person name="Eloe-Fadrosh E.A."/>
            <person name="Pietrasiak N."/>
        </authorList>
    </citation>
    <scope>NUCLEOTIDE SEQUENCE</scope>
    <source>
        <strain evidence="1">GSE-NOS-MK-12-04C</strain>
    </source>
</reference>
<reference evidence="1" key="1">
    <citation type="submission" date="2021-05" db="EMBL/GenBank/DDBJ databases">
        <authorList>
            <person name="Pietrasiak N."/>
            <person name="Ward R."/>
            <person name="Stajich J.E."/>
            <person name="Kurbessoian T."/>
        </authorList>
    </citation>
    <scope>NUCLEOTIDE SEQUENCE</scope>
    <source>
        <strain evidence="1">GSE-NOS-MK-12-04C</strain>
    </source>
</reference>
<dbReference type="AlphaFoldDB" id="A0A951QI62"/>
<name>A0A951QI62_9CYAN</name>
<gene>
    <name evidence="1" type="ORF">KME60_04790</name>
</gene>
<accession>A0A951QI62</accession>
<dbReference type="EMBL" id="JAHHGZ010000004">
    <property type="protein sequence ID" value="MBW4666759.1"/>
    <property type="molecule type" value="Genomic_DNA"/>
</dbReference>
<dbReference type="Proteomes" id="UP000729701">
    <property type="component" value="Unassembled WGS sequence"/>
</dbReference>
<proteinExistence type="predicted"/>
<protein>
    <submittedName>
        <fullName evidence="1">Uncharacterized protein</fullName>
    </submittedName>
</protein>
<comment type="caution">
    <text evidence="1">The sequence shown here is derived from an EMBL/GenBank/DDBJ whole genome shotgun (WGS) entry which is preliminary data.</text>
</comment>
<evidence type="ECO:0000313" key="2">
    <source>
        <dbReference type="Proteomes" id="UP000729701"/>
    </source>
</evidence>
<organism evidence="1 2">
    <name type="scientific">Cyanomargarita calcarea GSE-NOS-MK-12-04C</name>
    <dbReference type="NCBI Taxonomy" id="2839659"/>
    <lineage>
        <taxon>Bacteria</taxon>
        <taxon>Bacillati</taxon>
        <taxon>Cyanobacteriota</taxon>
        <taxon>Cyanophyceae</taxon>
        <taxon>Nostocales</taxon>
        <taxon>Cyanomargaritaceae</taxon>
        <taxon>Cyanomargarita</taxon>
    </lineage>
</organism>
<sequence>MNTQITLNLPDEIYKKAEHFAQLTNRNVADVLTQVIALSLSPIASQYTSAESFYNTSVASLSDEEVIALTESQMEPEHDQRLSELLYNQQAGTLINAEHSELVSLMQVYQEKLLLKATALREAVERGLREPLDA</sequence>
<evidence type="ECO:0000313" key="1">
    <source>
        <dbReference type="EMBL" id="MBW4666759.1"/>
    </source>
</evidence>